<keyword evidence="11" id="KW-0449">Lipoprotein</keyword>
<evidence type="ECO:0000256" key="6">
    <source>
        <dbReference type="ARBA" id="ARBA00022989"/>
    </source>
</evidence>
<dbReference type="GO" id="GO:0005886">
    <property type="term" value="C:plasma membrane"/>
    <property type="evidence" value="ECO:0007669"/>
    <property type="project" value="UniProtKB-SubCell"/>
</dbReference>
<dbReference type="InterPro" id="IPR003010">
    <property type="entry name" value="C-N_Hydrolase"/>
</dbReference>
<dbReference type="EC" id="2.3.1.269" evidence="9"/>
<feature type="transmembrane region" description="Helical" evidence="9">
    <location>
        <begin position="48"/>
        <end position="68"/>
    </location>
</feature>
<name>A0A7X7LUT7_9RHOO</name>
<dbReference type="Pfam" id="PF20154">
    <property type="entry name" value="LNT_N"/>
    <property type="match status" value="1"/>
</dbReference>
<evidence type="ECO:0000313" key="11">
    <source>
        <dbReference type="EMBL" id="NLF53617.1"/>
    </source>
</evidence>
<feature type="transmembrane region" description="Helical" evidence="9">
    <location>
        <begin position="80"/>
        <end position="104"/>
    </location>
</feature>
<organism evidence="11 12">
    <name type="scientific">Thauera phenolivorans</name>
    <dbReference type="NCBI Taxonomy" id="1792543"/>
    <lineage>
        <taxon>Bacteria</taxon>
        <taxon>Pseudomonadati</taxon>
        <taxon>Pseudomonadota</taxon>
        <taxon>Betaproteobacteria</taxon>
        <taxon>Rhodocyclales</taxon>
        <taxon>Zoogloeaceae</taxon>
        <taxon>Thauera</taxon>
    </lineage>
</organism>
<dbReference type="HAMAP" id="MF_01148">
    <property type="entry name" value="Lnt"/>
    <property type="match status" value="1"/>
</dbReference>
<keyword evidence="6 9" id="KW-1133">Transmembrane helix</keyword>
<dbReference type="NCBIfam" id="TIGR00546">
    <property type="entry name" value="lnt"/>
    <property type="match status" value="1"/>
</dbReference>
<gene>
    <name evidence="9 11" type="primary">lnt</name>
    <name evidence="11" type="ORF">GX576_04315</name>
</gene>
<feature type="transmembrane region" description="Helical" evidence="9">
    <location>
        <begin position="116"/>
        <end position="141"/>
    </location>
</feature>
<evidence type="ECO:0000256" key="1">
    <source>
        <dbReference type="ARBA" id="ARBA00004651"/>
    </source>
</evidence>
<keyword evidence="7 9" id="KW-0472">Membrane</keyword>
<feature type="domain" description="CN hydrolase" evidence="10">
    <location>
        <begin position="220"/>
        <end position="455"/>
    </location>
</feature>
<dbReference type="PROSITE" id="PS50263">
    <property type="entry name" value="CN_HYDROLASE"/>
    <property type="match status" value="1"/>
</dbReference>
<dbReference type="SUPFAM" id="SSF56317">
    <property type="entry name" value="Carbon-nitrogen hydrolase"/>
    <property type="match status" value="1"/>
</dbReference>
<keyword evidence="4 9" id="KW-0808">Transferase</keyword>
<dbReference type="Pfam" id="PF00795">
    <property type="entry name" value="CN_hydrolase"/>
    <property type="match status" value="1"/>
</dbReference>
<dbReference type="InterPro" id="IPR036526">
    <property type="entry name" value="C-N_Hydrolase_sf"/>
</dbReference>
<dbReference type="UniPathway" id="UPA00666"/>
<comment type="function">
    <text evidence="9">Catalyzes the phospholipid dependent N-acylation of the N-terminal cysteine of apolipoprotein, the last step in lipoprotein maturation.</text>
</comment>
<evidence type="ECO:0000256" key="2">
    <source>
        <dbReference type="ARBA" id="ARBA00010065"/>
    </source>
</evidence>
<feature type="transmembrane region" description="Helical" evidence="9">
    <location>
        <begin position="184"/>
        <end position="202"/>
    </location>
</feature>
<dbReference type="GO" id="GO:0016410">
    <property type="term" value="F:N-acyltransferase activity"/>
    <property type="evidence" value="ECO:0007669"/>
    <property type="project" value="UniProtKB-UniRule"/>
</dbReference>
<evidence type="ECO:0000256" key="9">
    <source>
        <dbReference type="HAMAP-Rule" id="MF_01148"/>
    </source>
</evidence>
<keyword evidence="3 9" id="KW-1003">Cell membrane</keyword>
<evidence type="ECO:0000256" key="3">
    <source>
        <dbReference type="ARBA" id="ARBA00022475"/>
    </source>
</evidence>
<proteinExistence type="inferred from homology"/>
<dbReference type="Gene3D" id="3.60.110.10">
    <property type="entry name" value="Carbon-nitrogen hydrolase"/>
    <property type="match status" value="1"/>
</dbReference>
<comment type="pathway">
    <text evidence="9">Protein modification; lipoprotein biosynthesis (N-acyl transfer).</text>
</comment>
<evidence type="ECO:0000256" key="5">
    <source>
        <dbReference type="ARBA" id="ARBA00022692"/>
    </source>
</evidence>
<evidence type="ECO:0000313" key="12">
    <source>
        <dbReference type="Proteomes" id="UP000536534"/>
    </source>
</evidence>
<dbReference type="Proteomes" id="UP000536534">
    <property type="component" value="Unassembled WGS sequence"/>
</dbReference>
<comment type="caution">
    <text evidence="11">The sequence shown here is derived from an EMBL/GenBank/DDBJ whole genome shotgun (WGS) entry which is preliminary data.</text>
</comment>
<evidence type="ECO:0000259" key="10">
    <source>
        <dbReference type="PROSITE" id="PS50263"/>
    </source>
</evidence>
<evidence type="ECO:0000256" key="4">
    <source>
        <dbReference type="ARBA" id="ARBA00022679"/>
    </source>
</evidence>
<keyword evidence="8 9" id="KW-0012">Acyltransferase</keyword>
<comment type="subcellular location">
    <subcellularLocation>
        <location evidence="1 9">Cell membrane</location>
        <topology evidence="1 9">Multi-pass membrane protein</topology>
    </subcellularLocation>
</comment>
<keyword evidence="5 9" id="KW-0812">Transmembrane</keyword>
<dbReference type="PANTHER" id="PTHR38686:SF1">
    <property type="entry name" value="APOLIPOPROTEIN N-ACYLTRANSFERASE"/>
    <property type="match status" value="1"/>
</dbReference>
<feature type="transmembrane region" description="Helical" evidence="9">
    <location>
        <begin position="153"/>
        <end position="177"/>
    </location>
</feature>
<comment type="catalytic activity">
    <reaction evidence="9">
        <text>N-terminal S-1,2-diacyl-sn-glyceryl-L-cysteinyl-[lipoprotein] + a glycerophospholipid = N-acyl-S-1,2-diacyl-sn-glyceryl-L-cysteinyl-[lipoprotein] + a 2-acyl-sn-glycero-3-phospholipid + H(+)</text>
        <dbReference type="Rhea" id="RHEA:48228"/>
        <dbReference type="Rhea" id="RHEA-COMP:14681"/>
        <dbReference type="Rhea" id="RHEA-COMP:14684"/>
        <dbReference type="ChEBI" id="CHEBI:15378"/>
        <dbReference type="ChEBI" id="CHEBI:136912"/>
        <dbReference type="ChEBI" id="CHEBI:140656"/>
        <dbReference type="ChEBI" id="CHEBI:140657"/>
        <dbReference type="ChEBI" id="CHEBI:140660"/>
        <dbReference type="EC" id="2.3.1.269"/>
    </reaction>
</comment>
<comment type="similarity">
    <text evidence="2 9">Belongs to the CN hydrolase family. Apolipoprotein N-acyltransferase subfamily.</text>
</comment>
<dbReference type="InterPro" id="IPR045378">
    <property type="entry name" value="LNT_N"/>
</dbReference>
<reference evidence="11 12" key="1">
    <citation type="journal article" date="2020" name="Biotechnol. Biofuels">
        <title>New insights from the biogas microbiome by comprehensive genome-resolved metagenomics of nearly 1600 species originating from multiple anaerobic digesters.</title>
        <authorList>
            <person name="Campanaro S."/>
            <person name="Treu L."/>
            <person name="Rodriguez-R L.M."/>
            <person name="Kovalovszki A."/>
            <person name="Ziels R.M."/>
            <person name="Maus I."/>
            <person name="Zhu X."/>
            <person name="Kougias P.G."/>
            <person name="Basile A."/>
            <person name="Luo G."/>
            <person name="Schluter A."/>
            <person name="Konstantinidis K.T."/>
            <person name="Angelidaki I."/>
        </authorList>
    </citation>
    <scope>NUCLEOTIDE SEQUENCE [LARGE SCALE GENOMIC DNA]</scope>
    <source>
        <strain evidence="11">AS06rmzACSIP_256</strain>
    </source>
</reference>
<feature type="transmembrane region" description="Helical" evidence="9">
    <location>
        <begin position="6"/>
        <end position="36"/>
    </location>
</feature>
<accession>A0A7X7LUT7</accession>
<dbReference type="CDD" id="cd07571">
    <property type="entry name" value="ALP_N-acyl_transferase"/>
    <property type="match status" value="1"/>
</dbReference>
<dbReference type="EMBL" id="JAAYYV010000112">
    <property type="protein sequence ID" value="NLF53617.1"/>
    <property type="molecule type" value="Genomic_DNA"/>
</dbReference>
<dbReference type="InterPro" id="IPR004563">
    <property type="entry name" value="Apolipo_AcylTrfase"/>
</dbReference>
<evidence type="ECO:0000256" key="8">
    <source>
        <dbReference type="ARBA" id="ARBA00023315"/>
    </source>
</evidence>
<protein>
    <recommendedName>
        <fullName evidence="9">Apolipoprotein N-acyltransferase</fullName>
        <shortName evidence="9">ALP N-acyltransferase</shortName>
        <ecNumber evidence="9">2.3.1.269</ecNumber>
    </recommendedName>
</protein>
<dbReference type="PANTHER" id="PTHR38686">
    <property type="entry name" value="APOLIPOPROTEIN N-ACYLTRANSFERASE"/>
    <property type="match status" value="1"/>
</dbReference>
<dbReference type="GO" id="GO:0042158">
    <property type="term" value="P:lipoprotein biosynthetic process"/>
    <property type="evidence" value="ECO:0007669"/>
    <property type="project" value="UniProtKB-UniRule"/>
</dbReference>
<evidence type="ECO:0000256" key="7">
    <source>
        <dbReference type="ARBA" id="ARBA00023136"/>
    </source>
</evidence>
<sequence length="496" mass="52731">MAAWVIALLAGGASVLSFAPFGLFPLAFLSLALLAWLLGRARRTREGLALGFGWGFGSFVGGVSWLYVALNHYGGMAAPLAALAIGLFCAYLALYPALAGAVFVRLRPQGAVARAALFAGLWVLAEWLRGVVFTGFPWLAIGYSQTPPSPLAGYLPLIGVYGVGGLVAMVAGLLAFATWSRPRAAIPAAGSALALLAAGAGFQGTHWTSPVGAPLSVALIQTNIEQGLKWQPEQFLALLRTNAELVRGAAAELVVLPESTLPTLADNLPEGYLDALGGFAADNGGDLVFGIFHRDEQDRIYNSALSVGRSATQFYAKHHLVPFGEYSPPLFGWFYGLVDIPMADQTRGAPDQPPMELGGQRIALNICYEDLFGAEIIRSLPQATMMLNLSNLAWYGDSLAQPQHLQIARVRAIETGRPMLRSTNTGMTAVVQPDGSVSGVLPEFEQGVLHAEVRGYQGMTPFARWGDRPALALAGTILAFVMLRSRSGRPRGVEAR</sequence>
<dbReference type="AlphaFoldDB" id="A0A7X7LUT7"/>